<feature type="transmembrane region" description="Helical" evidence="1">
    <location>
        <begin position="42"/>
        <end position="62"/>
    </location>
</feature>
<dbReference type="Pfam" id="PF03729">
    <property type="entry name" value="DUF308"/>
    <property type="match status" value="2"/>
</dbReference>
<dbReference type="GO" id="GO:0005886">
    <property type="term" value="C:plasma membrane"/>
    <property type="evidence" value="ECO:0007669"/>
    <property type="project" value="TreeGrafter"/>
</dbReference>
<dbReference type="PANTHER" id="PTHR34989:SF1">
    <property type="entry name" value="PROTEIN HDED"/>
    <property type="match status" value="1"/>
</dbReference>
<organism evidence="2 3">
    <name type="scientific">Leucobacter luti</name>
    <dbReference type="NCBI Taxonomy" id="340320"/>
    <lineage>
        <taxon>Bacteria</taxon>
        <taxon>Bacillati</taxon>
        <taxon>Actinomycetota</taxon>
        <taxon>Actinomycetes</taxon>
        <taxon>Micrococcales</taxon>
        <taxon>Microbacteriaceae</taxon>
        <taxon>Leucobacter</taxon>
    </lineage>
</organism>
<feature type="transmembrane region" description="Helical" evidence="1">
    <location>
        <begin position="160"/>
        <end position="180"/>
    </location>
</feature>
<reference evidence="2 3" key="1">
    <citation type="journal article" date="2015" name="Stand. Genomic Sci.">
        <title>Genomic Encyclopedia of Bacterial and Archaeal Type Strains, Phase III: the genomes of soil and plant-associated and newly described type strains.</title>
        <authorList>
            <person name="Whitman W.B."/>
            <person name="Woyke T."/>
            <person name="Klenk H.P."/>
            <person name="Zhou Y."/>
            <person name="Lilburn T.G."/>
            <person name="Beck B.J."/>
            <person name="De Vos P."/>
            <person name="Vandamme P."/>
            <person name="Eisen J.A."/>
            <person name="Garrity G."/>
            <person name="Hugenholtz P."/>
            <person name="Kyrpides N.C."/>
        </authorList>
    </citation>
    <scope>NUCLEOTIDE SEQUENCE [LARGE SCALE GENOMIC DNA]</scope>
    <source>
        <strain evidence="2 3">RF6</strain>
    </source>
</reference>
<feature type="transmembrane region" description="Helical" evidence="1">
    <location>
        <begin position="99"/>
        <end position="123"/>
    </location>
</feature>
<protein>
    <submittedName>
        <fullName evidence="2">Uncharacterized membrane protein HdeD (DUF308 family)</fullName>
    </submittedName>
</protein>
<dbReference type="OrthoDB" id="3238356at2"/>
<dbReference type="InterPro" id="IPR005325">
    <property type="entry name" value="DUF308_memb"/>
</dbReference>
<keyword evidence="1" id="KW-0472">Membrane</keyword>
<sequence length="184" mass="18743">MTTATLSPAAPTKGARLALLIGGIAAVGFGIAVLAWPTKAAVALTGVIASYAIISGIVYAALGVFSKELGAGGRIGHILLGILYVIAGVYAFSSLQQSAAFLALFLTIMVGVMWIVEGFTALFSLGQSGSSGLTIVFAILSVIAGFTLLSSPLWGAVFLWWFLGVALIVLGGLNAVRAIARKKA</sequence>
<keyword evidence="3" id="KW-1185">Reference proteome</keyword>
<evidence type="ECO:0000256" key="1">
    <source>
        <dbReference type="SAM" id="Phobius"/>
    </source>
</evidence>
<dbReference type="RefSeq" id="WP_130454213.1">
    <property type="nucleotide sequence ID" value="NZ_QYAG01000001.1"/>
</dbReference>
<dbReference type="EMBL" id="SHKI01000005">
    <property type="protein sequence ID" value="RZT64614.1"/>
    <property type="molecule type" value="Genomic_DNA"/>
</dbReference>
<keyword evidence="1" id="KW-1133">Transmembrane helix</keyword>
<evidence type="ECO:0000313" key="3">
    <source>
        <dbReference type="Proteomes" id="UP000291832"/>
    </source>
</evidence>
<dbReference type="InterPro" id="IPR052712">
    <property type="entry name" value="Acid_resist_chaperone_HdeD"/>
</dbReference>
<keyword evidence="1" id="KW-0812">Transmembrane</keyword>
<proteinExistence type="predicted"/>
<accession>A0A4Q7TUK7</accession>
<dbReference type="PANTHER" id="PTHR34989">
    <property type="entry name" value="PROTEIN HDED"/>
    <property type="match status" value="1"/>
</dbReference>
<name>A0A4Q7TUK7_9MICO</name>
<feature type="transmembrane region" description="Helical" evidence="1">
    <location>
        <begin position="74"/>
        <end position="93"/>
    </location>
</feature>
<feature type="transmembrane region" description="Helical" evidence="1">
    <location>
        <begin position="17"/>
        <end position="36"/>
    </location>
</feature>
<feature type="transmembrane region" description="Helical" evidence="1">
    <location>
        <begin position="135"/>
        <end position="154"/>
    </location>
</feature>
<evidence type="ECO:0000313" key="2">
    <source>
        <dbReference type="EMBL" id="RZT64614.1"/>
    </source>
</evidence>
<comment type="caution">
    <text evidence="2">The sequence shown here is derived from an EMBL/GenBank/DDBJ whole genome shotgun (WGS) entry which is preliminary data.</text>
</comment>
<dbReference type="Proteomes" id="UP000291832">
    <property type="component" value="Unassembled WGS sequence"/>
</dbReference>
<dbReference type="AlphaFoldDB" id="A0A4Q7TUK7"/>
<gene>
    <name evidence="2" type="ORF">EV139_2034</name>
</gene>